<comment type="caution">
    <text evidence="12">The sequence shown here is derived from an EMBL/GenBank/DDBJ whole genome shotgun (WGS) entry which is preliminary data.</text>
</comment>
<evidence type="ECO:0000259" key="11">
    <source>
        <dbReference type="Pfam" id="PF05425"/>
    </source>
</evidence>
<dbReference type="Pfam" id="PF05425">
    <property type="entry name" value="CopD"/>
    <property type="match status" value="1"/>
</dbReference>
<sequence>MTAIYYIWRRNHSLWRRTLPIAVLLLTLLAIAAPLRVSAHASLVTAVPEPNTRLAEPPPSITLTFNERLDAGLFYIKVYNEDGDSVTNAAAVMTADQTGVSLPLPKLPEGAYLVSYHVISADGHPVSGSYPLAIGPGSPEAAITVPSNPASGGHAHGFSDGFGVEKAGKFLSRGIYFAALLAAAGWAFWIHLASSGTPTAVQAAAGESRQSWRTWTTNTLRVHVIALLFLIATHAPDYVGEGGWDEVVQLFTSTSIGLNWVASFALGLIGLVVVGRSRYLDIAWAAALLLVKSLSGHANAASAQPWPIVADYVHLLGAAVWVGGMWAVLASLNIDRSTTMGLLRRFSPAALMSIVLLTVTGIISTVLYVPKLSYLLYAEWGYTLIAKIVLVAAVVIVAAFLRFRIRSTDDPMRVKRLLTAEVSLIAAILLAVGVLTYLPPKPQNEPFYWHKMGPPLHVTATITPNVPGADNTVTAVVWLPKEAGDPKQVRVQLSSLDNKEIAPISIPVVQVEKTGNDASYGDLQRYTYRAQGPYVPFGGSWKLTVTVRNSNDDELQEEQTFRVF</sequence>
<feature type="transmembrane region" description="Helical" evidence="9">
    <location>
        <begin position="380"/>
        <end position="405"/>
    </location>
</feature>
<dbReference type="InterPro" id="IPR014755">
    <property type="entry name" value="Cu-Rt/internalin_Ig-like"/>
</dbReference>
<keyword evidence="8 9" id="KW-0472">Membrane</keyword>
<reference evidence="12 13" key="1">
    <citation type="submission" date="2024-09" db="EMBL/GenBank/DDBJ databases">
        <authorList>
            <person name="Sun Q."/>
            <person name="Mori K."/>
        </authorList>
    </citation>
    <scope>NUCLEOTIDE SEQUENCE [LARGE SCALE GENOMIC DNA]</scope>
    <source>
        <strain evidence="12 13">CCM 7759</strain>
    </source>
</reference>
<feature type="transmembrane region" description="Helical" evidence="9">
    <location>
        <begin position="417"/>
        <end position="438"/>
    </location>
</feature>
<feature type="transmembrane region" description="Helical" evidence="9">
    <location>
        <begin position="175"/>
        <end position="194"/>
    </location>
</feature>
<keyword evidence="5" id="KW-0732">Signal</keyword>
<evidence type="ECO:0000256" key="4">
    <source>
        <dbReference type="ARBA" id="ARBA00022723"/>
    </source>
</evidence>
<evidence type="ECO:0000256" key="1">
    <source>
        <dbReference type="ARBA" id="ARBA00004651"/>
    </source>
</evidence>
<keyword evidence="2" id="KW-1003">Cell membrane</keyword>
<protein>
    <submittedName>
        <fullName evidence="12">Copper resistance CopC/CopD family protein</fullName>
    </submittedName>
</protein>
<dbReference type="InterPro" id="IPR007348">
    <property type="entry name" value="CopC_dom"/>
</dbReference>
<keyword evidence="3 9" id="KW-0812">Transmembrane</keyword>
<keyword evidence="6 9" id="KW-1133">Transmembrane helix</keyword>
<keyword evidence="4" id="KW-0479">Metal-binding</keyword>
<dbReference type="RefSeq" id="WP_377471258.1">
    <property type="nucleotide sequence ID" value="NZ_JBHLWN010000067.1"/>
</dbReference>
<dbReference type="SUPFAM" id="SSF81296">
    <property type="entry name" value="E set domains"/>
    <property type="match status" value="1"/>
</dbReference>
<dbReference type="InterPro" id="IPR014756">
    <property type="entry name" value="Ig_E-set"/>
</dbReference>
<evidence type="ECO:0000256" key="6">
    <source>
        <dbReference type="ARBA" id="ARBA00022989"/>
    </source>
</evidence>
<dbReference type="Pfam" id="PF04234">
    <property type="entry name" value="CopC"/>
    <property type="match status" value="1"/>
</dbReference>
<feature type="domain" description="CopC" evidence="10">
    <location>
        <begin position="40"/>
        <end position="131"/>
    </location>
</feature>
<organism evidence="12 13">
    <name type="scientific">Paenibacillus chartarius</name>
    <dbReference type="NCBI Taxonomy" id="747481"/>
    <lineage>
        <taxon>Bacteria</taxon>
        <taxon>Bacillati</taxon>
        <taxon>Bacillota</taxon>
        <taxon>Bacilli</taxon>
        <taxon>Bacillales</taxon>
        <taxon>Paenibacillaceae</taxon>
        <taxon>Paenibacillus</taxon>
    </lineage>
</organism>
<evidence type="ECO:0000313" key="13">
    <source>
        <dbReference type="Proteomes" id="UP001589776"/>
    </source>
</evidence>
<evidence type="ECO:0000256" key="8">
    <source>
        <dbReference type="ARBA" id="ARBA00023136"/>
    </source>
</evidence>
<gene>
    <name evidence="12" type="ORF">ACFFK0_15965</name>
</gene>
<feature type="domain" description="Copper resistance protein D" evidence="11">
    <location>
        <begin position="342"/>
        <end position="435"/>
    </location>
</feature>
<keyword evidence="13" id="KW-1185">Reference proteome</keyword>
<evidence type="ECO:0000256" key="5">
    <source>
        <dbReference type="ARBA" id="ARBA00022729"/>
    </source>
</evidence>
<feature type="transmembrane region" description="Helical" evidence="9">
    <location>
        <begin position="215"/>
        <end position="236"/>
    </location>
</feature>
<dbReference type="EMBL" id="JBHLWN010000067">
    <property type="protein sequence ID" value="MFC0213928.1"/>
    <property type="molecule type" value="Genomic_DNA"/>
</dbReference>
<keyword evidence="7" id="KW-0186">Copper</keyword>
<evidence type="ECO:0000313" key="12">
    <source>
        <dbReference type="EMBL" id="MFC0213928.1"/>
    </source>
</evidence>
<evidence type="ECO:0000256" key="2">
    <source>
        <dbReference type="ARBA" id="ARBA00022475"/>
    </source>
</evidence>
<dbReference type="Proteomes" id="UP001589776">
    <property type="component" value="Unassembled WGS sequence"/>
</dbReference>
<dbReference type="InterPro" id="IPR032694">
    <property type="entry name" value="CopC/D"/>
</dbReference>
<evidence type="ECO:0000256" key="9">
    <source>
        <dbReference type="SAM" id="Phobius"/>
    </source>
</evidence>
<evidence type="ECO:0000259" key="10">
    <source>
        <dbReference type="Pfam" id="PF04234"/>
    </source>
</evidence>
<accession>A0ABV6DMQ6</accession>
<comment type="subcellular location">
    <subcellularLocation>
        <location evidence="1">Cell membrane</location>
        <topology evidence="1">Multi-pass membrane protein</topology>
    </subcellularLocation>
</comment>
<dbReference type="Gene3D" id="2.60.40.1220">
    <property type="match status" value="1"/>
</dbReference>
<dbReference type="PANTHER" id="PTHR34820">
    <property type="entry name" value="INNER MEMBRANE PROTEIN YEBZ"/>
    <property type="match status" value="1"/>
</dbReference>
<dbReference type="PANTHER" id="PTHR34820:SF4">
    <property type="entry name" value="INNER MEMBRANE PROTEIN YEBZ"/>
    <property type="match status" value="1"/>
</dbReference>
<feature type="transmembrane region" description="Helical" evidence="9">
    <location>
        <begin position="256"/>
        <end position="275"/>
    </location>
</feature>
<feature type="transmembrane region" description="Helical" evidence="9">
    <location>
        <begin position="346"/>
        <end position="368"/>
    </location>
</feature>
<evidence type="ECO:0000256" key="3">
    <source>
        <dbReference type="ARBA" id="ARBA00022692"/>
    </source>
</evidence>
<dbReference type="InterPro" id="IPR008457">
    <property type="entry name" value="Cu-R_CopD_dom"/>
</dbReference>
<feature type="transmembrane region" description="Helical" evidence="9">
    <location>
        <begin position="282"/>
        <end position="300"/>
    </location>
</feature>
<proteinExistence type="predicted"/>
<feature type="transmembrane region" description="Helical" evidence="9">
    <location>
        <begin position="312"/>
        <end position="334"/>
    </location>
</feature>
<name>A0ABV6DMQ6_9BACL</name>
<evidence type="ECO:0000256" key="7">
    <source>
        <dbReference type="ARBA" id="ARBA00023008"/>
    </source>
</evidence>